<evidence type="ECO:0000313" key="3">
    <source>
        <dbReference type="Proteomes" id="UP001152622"/>
    </source>
</evidence>
<comment type="caution">
    <text evidence="2">The sequence shown here is derived from an EMBL/GenBank/DDBJ whole genome shotgun (WGS) entry which is preliminary data.</text>
</comment>
<organism evidence="2 3">
    <name type="scientific">Synaphobranchus kaupii</name>
    <name type="common">Kaup's arrowtooth eel</name>
    <dbReference type="NCBI Taxonomy" id="118154"/>
    <lineage>
        <taxon>Eukaryota</taxon>
        <taxon>Metazoa</taxon>
        <taxon>Chordata</taxon>
        <taxon>Craniata</taxon>
        <taxon>Vertebrata</taxon>
        <taxon>Euteleostomi</taxon>
        <taxon>Actinopterygii</taxon>
        <taxon>Neopterygii</taxon>
        <taxon>Teleostei</taxon>
        <taxon>Anguilliformes</taxon>
        <taxon>Synaphobranchidae</taxon>
        <taxon>Synaphobranchus</taxon>
    </lineage>
</organism>
<accession>A0A9Q1IJH0</accession>
<keyword evidence="3" id="KW-1185">Reference proteome</keyword>
<reference evidence="2" key="1">
    <citation type="journal article" date="2023" name="Science">
        <title>Genome structures resolve the early diversification of teleost fishes.</title>
        <authorList>
            <person name="Parey E."/>
            <person name="Louis A."/>
            <person name="Montfort J."/>
            <person name="Bouchez O."/>
            <person name="Roques C."/>
            <person name="Iampietro C."/>
            <person name="Lluch J."/>
            <person name="Castinel A."/>
            <person name="Donnadieu C."/>
            <person name="Desvignes T."/>
            <person name="Floi Bucao C."/>
            <person name="Jouanno E."/>
            <person name="Wen M."/>
            <person name="Mejri S."/>
            <person name="Dirks R."/>
            <person name="Jansen H."/>
            <person name="Henkel C."/>
            <person name="Chen W.J."/>
            <person name="Zahm M."/>
            <person name="Cabau C."/>
            <person name="Klopp C."/>
            <person name="Thompson A.W."/>
            <person name="Robinson-Rechavi M."/>
            <person name="Braasch I."/>
            <person name="Lecointre G."/>
            <person name="Bobe J."/>
            <person name="Postlethwait J.H."/>
            <person name="Berthelot C."/>
            <person name="Roest Crollius H."/>
            <person name="Guiguen Y."/>
        </authorList>
    </citation>
    <scope>NUCLEOTIDE SEQUENCE</scope>
    <source>
        <strain evidence="2">WJC10195</strain>
    </source>
</reference>
<sequence length="72" mass="7585">MPEAKVERAAILEWLPCVLSGGGRPGRGAGRTLAPKPPPRAQDLISSGTPPGRRSPLRASACHRCPSEDTSR</sequence>
<dbReference type="Proteomes" id="UP001152622">
    <property type="component" value="Chromosome 13"/>
</dbReference>
<evidence type="ECO:0000256" key="1">
    <source>
        <dbReference type="SAM" id="MobiDB-lite"/>
    </source>
</evidence>
<dbReference type="EMBL" id="JAINUF010000013">
    <property type="protein sequence ID" value="KAJ8344124.1"/>
    <property type="molecule type" value="Genomic_DNA"/>
</dbReference>
<protein>
    <submittedName>
        <fullName evidence="2">Uncharacterized protein</fullName>
    </submittedName>
</protein>
<dbReference type="AlphaFoldDB" id="A0A9Q1IJH0"/>
<name>A0A9Q1IJH0_SYNKA</name>
<feature type="region of interest" description="Disordered" evidence="1">
    <location>
        <begin position="21"/>
        <end position="72"/>
    </location>
</feature>
<gene>
    <name evidence="2" type="ORF">SKAU_G00314530</name>
</gene>
<evidence type="ECO:0000313" key="2">
    <source>
        <dbReference type="EMBL" id="KAJ8344124.1"/>
    </source>
</evidence>
<proteinExistence type="predicted"/>